<keyword evidence="3" id="KW-1185">Reference proteome</keyword>
<name>A0ABR0KY44_9PEZI</name>
<evidence type="ECO:0000313" key="2">
    <source>
        <dbReference type="EMBL" id="KAK5140409.1"/>
    </source>
</evidence>
<dbReference type="Proteomes" id="UP001308179">
    <property type="component" value="Unassembled WGS sequence"/>
</dbReference>
<evidence type="ECO:0000256" key="1">
    <source>
        <dbReference type="SAM" id="MobiDB-lite"/>
    </source>
</evidence>
<proteinExistence type="predicted"/>
<feature type="compositionally biased region" description="Basic and acidic residues" evidence="1">
    <location>
        <begin position="171"/>
        <end position="183"/>
    </location>
</feature>
<comment type="caution">
    <text evidence="2">The sequence shown here is derived from an EMBL/GenBank/DDBJ whole genome shotgun (WGS) entry which is preliminary data.</text>
</comment>
<feature type="non-terminal residue" evidence="2">
    <location>
        <position position="1"/>
    </location>
</feature>
<feature type="compositionally biased region" description="Gly residues" evidence="1">
    <location>
        <begin position="10"/>
        <end position="19"/>
    </location>
</feature>
<sequence>EEEREEQGVHRGGAGVGVGGEEHDVEPIAALERALTENEKANTMEPAMLIKSESMSAPEKEGVDEGDGSAHLPAAAVRAEGEKSESTIPPLVAEEHKAVPPELSAASSAKEAGPASASASAEDEHTPETHATPAHVAEGKHGAVFSAVTSPAGPGSETAGATAHGSGEALTSREGESVAREAE</sequence>
<reference evidence="2 3" key="1">
    <citation type="submission" date="2023-08" db="EMBL/GenBank/DDBJ databases">
        <title>Black Yeasts Isolated from many extreme environments.</title>
        <authorList>
            <person name="Coleine C."/>
            <person name="Stajich J.E."/>
            <person name="Selbmann L."/>
        </authorList>
    </citation>
    <scope>NUCLEOTIDE SEQUENCE [LARGE SCALE GENOMIC DNA]</scope>
    <source>
        <strain evidence="2 3">CCFEE 5386</strain>
    </source>
</reference>
<gene>
    <name evidence="2" type="ORF">LTR32_006782</name>
</gene>
<evidence type="ECO:0000313" key="3">
    <source>
        <dbReference type="Proteomes" id="UP001308179"/>
    </source>
</evidence>
<accession>A0ABR0KY44</accession>
<organism evidence="2 3">
    <name type="scientific">Rachicladosporium monterosium</name>
    <dbReference type="NCBI Taxonomy" id="1507873"/>
    <lineage>
        <taxon>Eukaryota</taxon>
        <taxon>Fungi</taxon>
        <taxon>Dikarya</taxon>
        <taxon>Ascomycota</taxon>
        <taxon>Pezizomycotina</taxon>
        <taxon>Dothideomycetes</taxon>
        <taxon>Dothideomycetidae</taxon>
        <taxon>Cladosporiales</taxon>
        <taxon>Cladosporiaceae</taxon>
        <taxon>Rachicladosporium</taxon>
    </lineage>
</organism>
<dbReference type="EMBL" id="JAVRRR010000808">
    <property type="protein sequence ID" value="KAK5140409.1"/>
    <property type="molecule type" value="Genomic_DNA"/>
</dbReference>
<protein>
    <submittedName>
        <fullName evidence="2">Uncharacterized protein</fullName>
    </submittedName>
</protein>
<feature type="compositionally biased region" description="Low complexity" evidence="1">
    <location>
        <begin position="104"/>
        <end position="120"/>
    </location>
</feature>
<feature type="region of interest" description="Disordered" evidence="1">
    <location>
        <begin position="1"/>
        <end position="23"/>
    </location>
</feature>
<feature type="region of interest" description="Disordered" evidence="1">
    <location>
        <begin position="35"/>
        <end position="183"/>
    </location>
</feature>